<proteinExistence type="predicted"/>
<evidence type="ECO:0000313" key="7">
    <source>
        <dbReference type="Proteomes" id="UP000242146"/>
    </source>
</evidence>
<gene>
    <name evidence="6" type="ORF">DM01DRAFT_1385647</name>
</gene>
<dbReference type="PANTHER" id="PTHR21389:SF0">
    <property type="entry name" value="ETOPOSIDE-INDUCED PROTEIN 2.4 HOMOLOG"/>
    <property type="match status" value="1"/>
</dbReference>
<dbReference type="InterPro" id="IPR059112">
    <property type="entry name" value="CysZ/EI24"/>
</dbReference>
<reference evidence="6 7" key="1">
    <citation type="submission" date="2016-07" db="EMBL/GenBank/DDBJ databases">
        <title>Pervasive Adenine N6-methylation of Active Genes in Fungi.</title>
        <authorList>
            <consortium name="DOE Joint Genome Institute"/>
            <person name="Mondo S.J."/>
            <person name="Dannebaum R.O."/>
            <person name="Kuo R.C."/>
            <person name="Labutti K."/>
            <person name="Haridas S."/>
            <person name="Kuo A."/>
            <person name="Salamov A."/>
            <person name="Ahrendt S.R."/>
            <person name="Lipzen A."/>
            <person name="Sullivan W."/>
            <person name="Andreopoulos W.B."/>
            <person name="Clum A."/>
            <person name="Lindquist E."/>
            <person name="Daum C."/>
            <person name="Ramamoorthy G.K."/>
            <person name="Gryganskyi A."/>
            <person name="Culley D."/>
            <person name="Magnuson J.K."/>
            <person name="James T.Y."/>
            <person name="O'Malley M.A."/>
            <person name="Stajich J.E."/>
            <person name="Spatafora J.W."/>
            <person name="Visel A."/>
            <person name="Grigoriev I.V."/>
        </authorList>
    </citation>
    <scope>NUCLEOTIDE SEQUENCE [LARGE SCALE GENOMIC DNA]</scope>
    <source>
        <strain evidence="6 7">NRRL 3301</strain>
    </source>
</reference>
<organism evidence="6 7">
    <name type="scientific">Hesseltinella vesiculosa</name>
    <dbReference type="NCBI Taxonomy" id="101127"/>
    <lineage>
        <taxon>Eukaryota</taxon>
        <taxon>Fungi</taxon>
        <taxon>Fungi incertae sedis</taxon>
        <taxon>Mucoromycota</taxon>
        <taxon>Mucoromycotina</taxon>
        <taxon>Mucoromycetes</taxon>
        <taxon>Mucorales</taxon>
        <taxon>Cunninghamellaceae</taxon>
        <taxon>Hesseltinella</taxon>
    </lineage>
</organism>
<accession>A0A1X2G8T6</accession>
<feature type="transmembrane region" description="Helical" evidence="5">
    <location>
        <begin position="125"/>
        <end position="142"/>
    </location>
</feature>
<keyword evidence="2 5" id="KW-0812">Transmembrane</keyword>
<feature type="transmembrane region" description="Helical" evidence="5">
    <location>
        <begin position="44"/>
        <end position="62"/>
    </location>
</feature>
<evidence type="ECO:0000313" key="6">
    <source>
        <dbReference type="EMBL" id="ORX47968.1"/>
    </source>
</evidence>
<protein>
    <submittedName>
        <fullName evidence="6">EI24-domain-containing protein</fullName>
    </submittedName>
</protein>
<name>A0A1X2G8T6_9FUNG</name>
<comment type="subcellular location">
    <subcellularLocation>
        <location evidence="1">Membrane</location>
        <topology evidence="1">Multi-pass membrane protein</topology>
    </subcellularLocation>
</comment>
<dbReference type="PANTHER" id="PTHR21389">
    <property type="entry name" value="P53 INDUCED PROTEIN"/>
    <property type="match status" value="1"/>
</dbReference>
<evidence type="ECO:0000256" key="4">
    <source>
        <dbReference type="ARBA" id="ARBA00023136"/>
    </source>
</evidence>
<evidence type="ECO:0000256" key="1">
    <source>
        <dbReference type="ARBA" id="ARBA00004141"/>
    </source>
</evidence>
<sequence length="283" mass="32326">MSSNSLSAWPTSFLDGMVNALAWHKLAYVLPRSRTIRNIMIKTVVLNGFIWLGSLVILDVIFKNRLLFGWKYSQLTGYPLYLICLSINSKWLDKMARATIQLGQHGVFQYTQPSVQDTKASLSSTLYLISFYSSCILAVAVLRTIPWIGVFLGFLLNAVIMAYYCFEYKWIDLGWTQQHRMAFVERHWAYFLGFGLPGTLMTYFLSTLRAGAVFALIFPFFVIVASVSTMKPYDNSRLPRVPWMFSVRTMNRVGVHVIQWGLGSHSSANRYSQDGYLANKDKV</sequence>
<feature type="transmembrane region" description="Helical" evidence="5">
    <location>
        <begin position="68"/>
        <end position="87"/>
    </location>
</feature>
<evidence type="ECO:0000256" key="2">
    <source>
        <dbReference type="ARBA" id="ARBA00022692"/>
    </source>
</evidence>
<dbReference type="GO" id="GO:0016020">
    <property type="term" value="C:membrane"/>
    <property type="evidence" value="ECO:0007669"/>
    <property type="project" value="UniProtKB-SubCell"/>
</dbReference>
<dbReference type="AlphaFoldDB" id="A0A1X2G8T6"/>
<evidence type="ECO:0000256" key="5">
    <source>
        <dbReference type="SAM" id="Phobius"/>
    </source>
</evidence>
<keyword evidence="7" id="KW-1185">Reference proteome</keyword>
<dbReference type="OrthoDB" id="266518at2759"/>
<keyword evidence="4 5" id="KW-0472">Membrane</keyword>
<dbReference type="Proteomes" id="UP000242146">
    <property type="component" value="Unassembled WGS sequence"/>
</dbReference>
<comment type="caution">
    <text evidence="6">The sequence shown here is derived from an EMBL/GenBank/DDBJ whole genome shotgun (WGS) entry which is preliminary data.</text>
</comment>
<keyword evidence="3 5" id="KW-1133">Transmembrane helix</keyword>
<feature type="transmembrane region" description="Helical" evidence="5">
    <location>
        <begin position="187"/>
        <end position="205"/>
    </location>
</feature>
<evidence type="ECO:0000256" key="3">
    <source>
        <dbReference type="ARBA" id="ARBA00022989"/>
    </source>
</evidence>
<dbReference type="EMBL" id="MCGT01000031">
    <property type="protein sequence ID" value="ORX47968.1"/>
    <property type="molecule type" value="Genomic_DNA"/>
</dbReference>
<feature type="transmembrane region" description="Helical" evidence="5">
    <location>
        <begin position="148"/>
        <end position="166"/>
    </location>
</feature>
<dbReference type="GO" id="GO:0016236">
    <property type="term" value="P:macroautophagy"/>
    <property type="evidence" value="ECO:0007669"/>
    <property type="project" value="TreeGrafter"/>
</dbReference>
<dbReference type="Pfam" id="PF07264">
    <property type="entry name" value="EI24"/>
    <property type="match status" value="1"/>
</dbReference>
<dbReference type="GO" id="GO:0005783">
    <property type="term" value="C:endoplasmic reticulum"/>
    <property type="evidence" value="ECO:0007669"/>
    <property type="project" value="TreeGrafter"/>
</dbReference>
<feature type="transmembrane region" description="Helical" evidence="5">
    <location>
        <begin position="211"/>
        <end position="230"/>
    </location>
</feature>